<keyword evidence="14" id="KW-0677">Repeat</keyword>
<gene>
    <name evidence="29" type="ORF">A2557_03405</name>
</gene>
<feature type="domain" description="B12-binding" evidence="27">
    <location>
        <begin position="776"/>
        <end position="919"/>
    </location>
</feature>
<dbReference type="InterPro" id="IPR036724">
    <property type="entry name" value="Cobalamin-bd_sf"/>
</dbReference>
<dbReference type="PROSITE" id="PS51332">
    <property type="entry name" value="B12_BINDING"/>
    <property type="match status" value="1"/>
</dbReference>
<dbReference type="InterPro" id="IPR000489">
    <property type="entry name" value="Pterin-binding_dom"/>
</dbReference>
<evidence type="ECO:0000256" key="10">
    <source>
        <dbReference type="ARBA" id="ARBA00022628"/>
    </source>
</evidence>
<dbReference type="PROSITE" id="PS51337">
    <property type="entry name" value="B12_BINDING_NTER"/>
    <property type="match status" value="1"/>
</dbReference>
<dbReference type="InterPro" id="IPR036589">
    <property type="entry name" value="HCY_dom_sf"/>
</dbReference>
<evidence type="ECO:0000256" key="15">
    <source>
        <dbReference type="ARBA" id="ARBA00022833"/>
    </source>
</evidence>
<feature type="binding site" evidence="21 23">
    <location>
        <position position="322"/>
    </location>
    <ligand>
        <name>Zn(2+)</name>
        <dbReference type="ChEBI" id="CHEBI:29105"/>
    </ligand>
</feature>
<name>A0A1F6GRG6_9PROT</name>
<organism evidence="29 30">
    <name type="scientific">Candidatus Lambdaproteobacteria bacterium RIFOXYD2_FULL_56_26</name>
    <dbReference type="NCBI Taxonomy" id="1817773"/>
    <lineage>
        <taxon>Bacteria</taxon>
        <taxon>Pseudomonadati</taxon>
        <taxon>Pseudomonadota</taxon>
        <taxon>Candidatus Lambdaproteobacteria</taxon>
    </lineage>
</organism>
<evidence type="ECO:0000256" key="8">
    <source>
        <dbReference type="ARBA" id="ARBA00022603"/>
    </source>
</evidence>
<dbReference type="Gene3D" id="3.20.20.20">
    <property type="entry name" value="Dihydropteroate synthase-like"/>
    <property type="match status" value="1"/>
</dbReference>
<evidence type="ECO:0000256" key="21">
    <source>
        <dbReference type="PIRSR" id="PIRSR000381-1"/>
    </source>
</evidence>
<dbReference type="Gene3D" id="1.10.1240.10">
    <property type="entry name" value="Methionine synthase domain"/>
    <property type="match status" value="1"/>
</dbReference>
<dbReference type="SUPFAM" id="SSF56507">
    <property type="entry name" value="Methionine synthase activation domain-like"/>
    <property type="match status" value="1"/>
</dbReference>
<dbReference type="InterPro" id="IPR004223">
    <property type="entry name" value="VitB12-dep_Met_synth_activ_dom"/>
</dbReference>
<evidence type="ECO:0000256" key="23">
    <source>
        <dbReference type="PROSITE-ProRule" id="PRU00333"/>
    </source>
</evidence>
<dbReference type="SUPFAM" id="SSF51717">
    <property type="entry name" value="Dihydropteroate synthetase-like"/>
    <property type="match status" value="1"/>
</dbReference>
<evidence type="ECO:0000256" key="18">
    <source>
        <dbReference type="ARBA" id="ARBA00025552"/>
    </source>
</evidence>
<dbReference type="InterPro" id="IPR036594">
    <property type="entry name" value="Meth_synthase_dom"/>
</dbReference>
<keyword evidence="13 20" id="KW-0479">Metal-binding</keyword>
<keyword evidence="9 20" id="KW-0028">Amino-acid biosynthesis</keyword>
<feature type="binding site" evidence="22">
    <location>
        <position position="834"/>
    </location>
    <ligand>
        <name>methylcob(III)alamin</name>
        <dbReference type="ChEBI" id="CHEBI:28115"/>
    </ligand>
</feature>
<dbReference type="InterPro" id="IPR011822">
    <property type="entry name" value="MetH"/>
</dbReference>
<keyword evidence="12 20" id="KW-0949">S-adenosyl-L-methionine</keyword>
<dbReference type="InterPro" id="IPR006158">
    <property type="entry name" value="Cobalamin-bd"/>
</dbReference>
<feature type="binding site" evidence="21 23">
    <location>
        <position position="256"/>
    </location>
    <ligand>
        <name>Zn(2+)</name>
        <dbReference type="ChEBI" id="CHEBI:29105"/>
    </ligand>
</feature>
<evidence type="ECO:0000256" key="5">
    <source>
        <dbReference type="ARBA" id="ARBA00010398"/>
    </source>
</evidence>
<comment type="similarity">
    <text evidence="5">Belongs to the vitamin-B12 dependent methionine synthase family.</text>
</comment>
<comment type="domain">
    <text evidence="20">Modular enzyme with four functionally distinct domains. The isolated Hcy-binding domain catalyzes methyl transfer from free methylcobalamin to homocysteine. The Hcy-binding domain in association with the pterin-binding domain catalyzes the methylation of cob(I)alamin by methyltetrahydrofolate and the methylation of homocysteine. The B12-binding domain binds the cofactor. The AdoMet activation domain binds S-adenosyl-L-methionine. Under aerobic conditions cob(I)alamin can be converted to inactive cob(II)alamin. Reductive methylation by S-adenosyl-L-methionine and flavodoxin regenerates methylcobalamin.</text>
</comment>
<dbReference type="Pfam" id="PF02310">
    <property type="entry name" value="B12-binding"/>
    <property type="match status" value="1"/>
</dbReference>
<comment type="cofactor">
    <cofactor evidence="3 20 21">
        <name>methylcob(III)alamin</name>
        <dbReference type="ChEBI" id="CHEBI:28115"/>
    </cofactor>
</comment>
<keyword evidence="10 20" id="KW-0846">Cobalamin</keyword>
<feature type="domain" description="AdoMet activation" evidence="26">
    <location>
        <begin position="932"/>
        <end position="1199"/>
    </location>
</feature>
<evidence type="ECO:0000256" key="4">
    <source>
        <dbReference type="ARBA" id="ARBA00005178"/>
    </source>
</evidence>
<dbReference type="PIRSF" id="PIRSF000381">
    <property type="entry name" value="MetH"/>
    <property type="match status" value="1"/>
</dbReference>
<evidence type="ECO:0000256" key="2">
    <source>
        <dbReference type="ARBA" id="ARBA00001947"/>
    </source>
</evidence>
<reference evidence="29 30" key="1">
    <citation type="journal article" date="2016" name="Nat. Commun.">
        <title>Thousands of microbial genomes shed light on interconnected biogeochemical processes in an aquifer system.</title>
        <authorList>
            <person name="Anantharaman K."/>
            <person name="Brown C.T."/>
            <person name="Hug L.A."/>
            <person name="Sharon I."/>
            <person name="Castelle C.J."/>
            <person name="Probst A.J."/>
            <person name="Thomas B.C."/>
            <person name="Singh A."/>
            <person name="Wilkins M.J."/>
            <person name="Karaoz U."/>
            <person name="Brodie E.L."/>
            <person name="Williams K.H."/>
            <person name="Hubbard S.S."/>
            <person name="Banfield J.F."/>
        </authorList>
    </citation>
    <scope>NUCLEOTIDE SEQUENCE [LARGE SCALE GENOMIC DNA]</scope>
</reference>
<dbReference type="PANTHER" id="PTHR45833:SF1">
    <property type="entry name" value="METHIONINE SYNTHASE"/>
    <property type="match status" value="1"/>
</dbReference>
<evidence type="ECO:0000256" key="3">
    <source>
        <dbReference type="ARBA" id="ARBA00001956"/>
    </source>
</evidence>
<dbReference type="Gene3D" id="3.40.50.280">
    <property type="entry name" value="Cobalamin-binding domain"/>
    <property type="match status" value="1"/>
</dbReference>
<dbReference type="InterPro" id="IPR003759">
    <property type="entry name" value="Cbl-bd_cap"/>
</dbReference>
<evidence type="ECO:0000256" key="20">
    <source>
        <dbReference type="PIRNR" id="PIRNR000381"/>
    </source>
</evidence>
<keyword evidence="16 20" id="KW-0486">Methionine biosynthesis</keyword>
<evidence type="ECO:0000256" key="1">
    <source>
        <dbReference type="ARBA" id="ARBA00001700"/>
    </source>
</evidence>
<dbReference type="GO" id="GO:0008705">
    <property type="term" value="F:methionine synthase activity"/>
    <property type="evidence" value="ECO:0007669"/>
    <property type="project" value="UniProtKB-UniRule"/>
</dbReference>
<evidence type="ECO:0000259" key="28">
    <source>
        <dbReference type="PROSITE" id="PS51337"/>
    </source>
</evidence>
<dbReference type="SUPFAM" id="SSF52242">
    <property type="entry name" value="Cobalamin (vitamin B12)-binding domain"/>
    <property type="match status" value="1"/>
</dbReference>
<keyword evidence="17 20" id="KW-0170">Cobalt</keyword>
<dbReference type="Pfam" id="PF02607">
    <property type="entry name" value="B12-binding_2"/>
    <property type="match status" value="1"/>
</dbReference>
<evidence type="ECO:0000256" key="17">
    <source>
        <dbReference type="ARBA" id="ARBA00023285"/>
    </source>
</evidence>
<dbReference type="PROSITE" id="PS50970">
    <property type="entry name" value="HCY"/>
    <property type="match status" value="1"/>
</dbReference>
<evidence type="ECO:0000259" key="25">
    <source>
        <dbReference type="PROSITE" id="PS50972"/>
    </source>
</evidence>
<dbReference type="GO" id="GO:0005829">
    <property type="term" value="C:cytosol"/>
    <property type="evidence" value="ECO:0007669"/>
    <property type="project" value="TreeGrafter"/>
</dbReference>
<comment type="catalytic activity">
    <reaction evidence="1 20">
        <text>(6S)-5-methyl-5,6,7,8-tetrahydrofolate + L-homocysteine = (6S)-5,6,7,8-tetrahydrofolate + L-methionine</text>
        <dbReference type="Rhea" id="RHEA:11172"/>
        <dbReference type="ChEBI" id="CHEBI:18608"/>
        <dbReference type="ChEBI" id="CHEBI:57453"/>
        <dbReference type="ChEBI" id="CHEBI:57844"/>
        <dbReference type="ChEBI" id="CHEBI:58199"/>
        <dbReference type="EC" id="2.1.1.13"/>
    </reaction>
</comment>
<evidence type="ECO:0000313" key="29">
    <source>
        <dbReference type="EMBL" id="OGH00694.1"/>
    </source>
</evidence>
<evidence type="ECO:0000313" key="30">
    <source>
        <dbReference type="Proteomes" id="UP000177583"/>
    </source>
</evidence>
<feature type="binding site" description="axial binding residue" evidence="21">
    <location>
        <position position="789"/>
    </location>
    <ligand>
        <name>methylcob(III)alamin</name>
        <dbReference type="ChEBI" id="CHEBI:28115"/>
    </ligand>
    <ligandPart>
        <name>Co</name>
        <dbReference type="ChEBI" id="CHEBI:27638"/>
    </ligandPart>
</feature>
<dbReference type="PROSITE" id="PS50974">
    <property type="entry name" value="ADOMET_ACTIVATION"/>
    <property type="match status" value="1"/>
</dbReference>
<accession>A0A1F6GRG6</accession>
<evidence type="ECO:0000256" key="19">
    <source>
        <dbReference type="ARBA" id="ARBA00031040"/>
    </source>
</evidence>
<dbReference type="InterPro" id="IPR011005">
    <property type="entry name" value="Dihydropteroate_synth-like_sf"/>
</dbReference>
<protein>
    <recommendedName>
        <fullName evidence="7 20">Methionine synthase</fullName>
        <ecNumber evidence="6 20">2.1.1.13</ecNumber>
    </recommendedName>
    <alternativeName>
        <fullName evidence="19 20">5-methyltetrahydrofolate--homocysteine methyltransferase</fullName>
    </alternativeName>
</protein>
<feature type="domain" description="B12-binding N-terminal" evidence="28">
    <location>
        <begin position="677"/>
        <end position="771"/>
    </location>
</feature>
<dbReference type="AlphaFoldDB" id="A0A1F6GRG6"/>
<evidence type="ECO:0000259" key="24">
    <source>
        <dbReference type="PROSITE" id="PS50970"/>
    </source>
</evidence>
<dbReference type="GO" id="GO:0046653">
    <property type="term" value="P:tetrahydrofolate metabolic process"/>
    <property type="evidence" value="ECO:0007669"/>
    <property type="project" value="TreeGrafter"/>
</dbReference>
<evidence type="ECO:0000256" key="13">
    <source>
        <dbReference type="ARBA" id="ARBA00022723"/>
    </source>
</evidence>
<dbReference type="InterPro" id="IPR050554">
    <property type="entry name" value="Met_Synthase/Corrinoid"/>
</dbReference>
<comment type="pathway">
    <text evidence="4 20">Amino-acid biosynthesis; L-methionine biosynthesis via de novo pathway; L-methionine from L-homocysteine (MetH route): step 1/1.</text>
</comment>
<feature type="domain" description="Hcy-binding" evidence="24">
    <location>
        <begin position="3"/>
        <end position="336"/>
    </location>
</feature>
<evidence type="ECO:0000256" key="14">
    <source>
        <dbReference type="ARBA" id="ARBA00022737"/>
    </source>
</evidence>
<proteinExistence type="inferred from homology"/>
<comment type="caution">
    <text evidence="29">The sequence shown here is derived from an EMBL/GenBank/DDBJ whole genome shotgun (WGS) entry which is preliminary data.</text>
</comment>
<comment type="function">
    <text evidence="18 20">Catalyzes the transfer of a methyl group from methyl-cobalamin to homocysteine, yielding enzyme-bound cob(I)alamin and methionine. Subsequently, remethylates the cofactor using methyltetrahydrofolate.</text>
</comment>
<evidence type="ECO:0000256" key="22">
    <source>
        <dbReference type="PIRSR" id="PIRSR000381-2"/>
    </source>
</evidence>
<dbReference type="SMART" id="SM01018">
    <property type="entry name" value="B12-binding_2"/>
    <property type="match status" value="1"/>
</dbReference>
<evidence type="ECO:0000259" key="27">
    <source>
        <dbReference type="PROSITE" id="PS51332"/>
    </source>
</evidence>
<keyword evidence="11 20" id="KW-0808">Transferase</keyword>
<dbReference type="GO" id="GO:0008270">
    <property type="term" value="F:zinc ion binding"/>
    <property type="evidence" value="ECO:0007669"/>
    <property type="project" value="UniProtKB-UniRule"/>
</dbReference>
<dbReference type="UniPathway" id="UPA00051">
    <property type="reaction ID" value="UER00081"/>
</dbReference>
<evidence type="ECO:0000256" key="7">
    <source>
        <dbReference type="ARBA" id="ARBA00013998"/>
    </source>
</evidence>
<dbReference type="PANTHER" id="PTHR45833">
    <property type="entry name" value="METHIONINE SYNTHASE"/>
    <property type="match status" value="1"/>
</dbReference>
<keyword evidence="15 20" id="KW-0862">Zinc</keyword>
<dbReference type="Pfam" id="PF00809">
    <property type="entry name" value="Pterin_bind"/>
    <property type="match status" value="1"/>
</dbReference>
<dbReference type="GO" id="GO:0032259">
    <property type="term" value="P:methylation"/>
    <property type="evidence" value="ECO:0007669"/>
    <property type="project" value="UniProtKB-KW"/>
</dbReference>
<evidence type="ECO:0000256" key="9">
    <source>
        <dbReference type="ARBA" id="ARBA00022605"/>
    </source>
</evidence>
<evidence type="ECO:0000256" key="16">
    <source>
        <dbReference type="ARBA" id="ARBA00023167"/>
    </source>
</evidence>
<dbReference type="Gene3D" id="3.10.196.10">
    <property type="entry name" value="Vitamin B12-dependent methionine synthase, activation domain"/>
    <property type="match status" value="1"/>
</dbReference>
<dbReference type="Proteomes" id="UP000177583">
    <property type="component" value="Unassembled WGS sequence"/>
</dbReference>
<dbReference type="EC" id="2.1.1.13" evidence="6 20"/>
<dbReference type="Gene3D" id="3.20.20.330">
    <property type="entry name" value="Homocysteine-binding-like domain"/>
    <property type="match status" value="1"/>
</dbReference>
<comment type="cofactor">
    <cofactor evidence="2 20 23">
        <name>Zn(2+)</name>
        <dbReference type="ChEBI" id="CHEBI:29105"/>
    </cofactor>
</comment>
<dbReference type="PROSITE" id="PS50972">
    <property type="entry name" value="PTERIN_BINDING"/>
    <property type="match status" value="1"/>
</dbReference>
<sequence length="1199" mass="129681">MTPKAFAELLAQRLLIIDGAMGTMIQNYHFGPEVYGGEAYQMLGDLLVFSRPEAVKAVHKAYFEAGAMAVETNSFGASPLRLAEFDFSGLDLKEFPQEWHQIGGLGLEELTLLMNRQAAKLAQEALAEYKNSSGYDGRPLLVLGSIGPSNWVLSPTHADLHKGTFAQIEDNFRLQVKGLIEGGADVLLFETQQDMLELKAAVFGAKQAMAEMGKELAIIAQVTVDKFSKMQIFNTDVVAALTTLQEVGISAFGINCSIGPDLMGPTVEKLVAHSKIPISVIPNAGLPVSEGGKTVFKLSPEDFGRFVEPFYQMGVNIVGGCCGTSPGHIAEVAKRLQGKAPVPRKPVTQVYLSGPQQAIALDSSESLIRIGERLNVRGSKKVRDAVEREGSIDQESLEEVVKEQVGDLGLEIIDVCMDSNQVNTAQTLVAVVRAQSVDFPGAMCLDSFDVEALGQAIEAYPGRPIINSISMEEYAPGLDKVDAVLAVTKAHAPLYIALTTGPKGPAVTQAEKIDLAKQILDKAIQKHGQKPEQFLVDINAFPIGSESEEGMNFALESIRAIPGIKALYPGVKTTIGVGNLTNGLAKKPYMRKVLTSVFLAEARKAGLDAAIVNPHHYVPVESLDPVDRELGRKVVLERDMEAFAKLEEIAALKSGGPVKAKPKYEDFEPAQAICLKIKEGFKERSSGEVTVGPFVYPYQDKIVEDCAKVIQGGMEPLVLINDHLMVAMEELGAGFAQGEVSLPHLLKAADVMKQVMGFLEGYIKSRQGQSGAIQVKGKVVLGTVYQDVHSIGKDLTKTLMENYGYQVIDLGVQVPLQAFIDAAKEHGAKIIGCSALLVQTSNHMIALSKMLEEQGLAEEIDLLIGGAPVSFRHAAQVALAGGEDSVEMRPNVFYCASAMDGVNLLGQLSDPQRRGPLLAKNLERMELALDLGHRRAQAQAAQLESLSFRTVAPRAGAVDLGLCTGPRTFTVPLTRFKEKLNKTLLFTLNWKYGGKGSWEKKGVREAELLAQLDHWSQKAETQGWITPQGRFGLFPCRSLGNEVVIYQPDGKTEAARLSFNDIVGQGGQDKTNVAHYFNPQGLDWIGLLLATSGNKVEPALAELKGQDGESAWMLQGLSDRVAEDMASELNRLLEAQLEAKSSCRYSPGYPAMTKIELNRPIFELLAAQEIGVSLTEGFEFSPTGTTAAVVCFHPEAGYH</sequence>
<evidence type="ECO:0000256" key="12">
    <source>
        <dbReference type="ARBA" id="ARBA00022691"/>
    </source>
</evidence>
<feature type="binding site" evidence="22">
    <location>
        <position position="898"/>
    </location>
    <ligand>
        <name>methylcob(III)alamin</name>
        <dbReference type="ChEBI" id="CHEBI:28115"/>
    </ligand>
</feature>
<dbReference type="GO" id="GO:0050667">
    <property type="term" value="P:homocysteine metabolic process"/>
    <property type="evidence" value="ECO:0007669"/>
    <property type="project" value="TreeGrafter"/>
</dbReference>
<dbReference type="SUPFAM" id="SSF47644">
    <property type="entry name" value="Methionine synthase domain"/>
    <property type="match status" value="1"/>
</dbReference>
<dbReference type="InterPro" id="IPR037010">
    <property type="entry name" value="VitB12-dep_Met_synth_activ_sf"/>
</dbReference>
<dbReference type="EMBL" id="MFNF01000043">
    <property type="protein sequence ID" value="OGH00694.1"/>
    <property type="molecule type" value="Genomic_DNA"/>
</dbReference>
<dbReference type="Pfam" id="PF02965">
    <property type="entry name" value="Met_synt_B12"/>
    <property type="match status" value="1"/>
</dbReference>
<dbReference type="GO" id="GO:0031419">
    <property type="term" value="F:cobalamin binding"/>
    <property type="evidence" value="ECO:0007669"/>
    <property type="project" value="UniProtKB-UniRule"/>
</dbReference>
<dbReference type="Pfam" id="PF02574">
    <property type="entry name" value="S-methyl_trans"/>
    <property type="match status" value="1"/>
</dbReference>
<feature type="binding site" evidence="21 23">
    <location>
        <position position="321"/>
    </location>
    <ligand>
        <name>Zn(2+)</name>
        <dbReference type="ChEBI" id="CHEBI:29105"/>
    </ligand>
</feature>
<feature type="domain" description="Pterin-binding" evidence="25">
    <location>
        <begin position="367"/>
        <end position="632"/>
    </location>
</feature>
<dbReference type="SUPFAM" id="SSF82282">
    <property type="entry name" value="Homocysteine S-methyltransferase"/>
    <property type="match status" value="1"/>
</dbReference>
<evidence type="ECO:0000256" key="11">
    <source>
        <dbReference type="ARBA" id="ARBA00022679"/>
    </source>
</evidence>
<evidence type="ECO:0000259" key="26">
    <source>
        <dbReference type="PROSITE" id="PS50974"/>
    </source>
</evidence>
<keyword evidence="8 20" id="KW-0489">Methyltransferase</keyword>
<feature type="binding site" evidence="22">
    <location>
        <position position="1144"/>
    </location>
    <ligand>
        <name>S-adenosyl-L-methionine</name>
        <dbReference type="ChEBI" id="CHEBI:59789"/>
    </ligand>
</feature>
<dbReference type="InterPro" id="IPR003726">
    <property type="entry name" value="HCY_dom"/>
</dbReference>
<evidence type="ECO:0000256" key="6">
    <source>
        <dbReference type="ARBA" id="ARBA00012032"/>
    </source>
</evidence>